<keyword evidence="1" id="KW-0472">Membrane</keyword>
<sequence length="263" mass="28992">MLVIPAFAESQTLPTEKGTLDVKLTYDEIIPNIQTKINIDFINPQTQKIQEHIDYTVSVSKDGETVFGPIPLTHTSVGSVKIPIEFNLGEGVYSMGFKVEGILFQPIPPETVSFDISVGEAQAQPTITPENEVTVNGENGGCLIATATYGSELAPQVQQLRELRDNTILPTNSGTAFMSIFNQFYYSFSPTVADFERDQPIFKGIMKITLTPMLTSLSLLNHVNIDSEEEMLGYGISIVLLNIGMYVGVPVFGILKLYQFKKD</sequence>
<gene>
    <name evidence="2" type="ORF">C5F50_11990</name>
</gene>
<keyword evidence="1" id="KW-0812">Transmembrane</keyword>
<dbReference type="InterPro" id="IPR049886">
    <property type="entry name" value="CFI_box_CTERM_dom"/>
</dbReference>
<dbReference type="EMBL" id="CP026995">
    <property type="protein sequence ID" value="QLH08053.1"/>
    <property type="molecule type" value="Genomic_DNA"/>
</dbReference>
<organism evidence="2 3">
    <name type="scientific">Nitrosopumilus ureiphilus</name>
    <dbReference type="NCBI Taxonomy" id="1470067"/>
    <lineage>
        <taxon>Archaea</taxon>
        <taxon>Nitrososphaerota</taxon>
        <taxon>Nitrososphaeria</taxon>
        <taxon>Nitrosopumilales</taxon>
        <taxon>Nitrosopumilaceae</taxon>
        <taxon>Nitrosopumilus</taxon>
    </lineage>
</organism>
<keyword evidence="3" id="KW-1185">Reference proteome</keyword>
<dbReference type="Proteomes" id="UP000509478">
    <property type="component" value="Chromosome"/>
</dbReference>
<proteinExistence type="predicted"/>
<dbReference type="AlphaFoldDB" id="A0A7D5M6Z4"/>
<reference evidence="2 3" key="1">
    <citation type="submission" date="2018-02" db="EMBL/GenBank/DDBJ databases">
        <title>Complete genome of Nitrosopumilus ureaphilus PS0.</title>
        <authorList>
            <person name="Qin W."/>
            <person name="Zheng Y."/>
            <person name="Stahl D.A."/>
        </authorList>
    </citation>
    <scope>NUCLEOTIDE SEQUENCE [LARGE SCALE GENOMIC DNA]</scope>
    <source>
        <strain evidence="2 3">PS0</strain>
    </source>
</reference>
<evidence type="ECO:0000313" key="2">
    <source>
        <dbReference type="EMBL" id="QLH08053.1"/>
    </source>
</evidence>
<keyword evidence="1" id="KW-1133">Transmembrane helix</keyword>
<evidence type="ECO:0000313" key="3">
    <source>
        <dbReference type="Proteomes" id="UP000509478"/>
    </source>
</evidence>
<feature type="transmembrane region" description="Helical" evidence="1">
    <location>
        <begin position="231"/>
        <end position="255"/>
    </location>
</feature>
<dbReference type="NCBIfam" id="NF041770">
    <property type="entry name" value="CFI_box_CTERM"/>
    <property type="match status" value="1"/>
</dbReference>
<evidence type="ECO:0000256" key="1">
    <source>
        <dbReference type="SAM" id="Phobius"/>
    </source>
</evidence>
<dbReference type="KEGG" id="nue:C5F50_11990"/>
<accession>A0A7D5M6Z4</accession>
<name>A0A7D5M6Z4_9ARCH</name>
<protein>
    <submittedName>
        <fullName evidence="2">Copper-binding protein</fullName>
    </submittedName>
</protein>